<dbReference type="AlphaFoldDB" id="A0A1J9QM95"/>
<reference evidence="4 5" key="1">
    <citation type="submission" date="2016-10" db="EMBL/GenBank/DDBJ databases">
        <title>Proteomics and genomics reveal pathogen-plant mechanisms compatible with a hemibiotrophic lifestyle of Diplodia corticola.</title>
        <authorList>
            <person name="Fernandes I."/>
            <person name="De Jonge R."/>
            <person name="Van De Peer Y."/>
            <person name="Devreese B."/>
            <person name="Alves A."/>
            <person name="Esteves A.C."/>
        </authorList>
    </citation>
    <scope>NUCLEOTIDE SEQUENCE [LARGE SCALE GENOMIC DNA]</scope>
    <source>
        <strain evidence="4 5">CBS 112549</strain>
    </source>
</reference>
<dbReference type="EMBL" id="MNUE01000089">
    <property type="protein sequence ID" value="OJD29186.1"/>
    <property type="molecule type" value="Genomic_DNA"/>
</dbReference>
<dbReference type="PANTHER" id="PTHR24198">
    <property type="entry name" value="ANKYRIN REPEAT AND PROTEIN KINASE DOMAIN-CONTAINING PROTEIN"/>
    <property type="match status" value="1"/>
</dbReference>
<keyword evidence="5" id="KW-1185">Reference proteome</keyword>
<name>A0A1J9QM95_9PEZI</name>
<dbReference type="Pfam" id="PF17107">
    <property type="entry name" value="SesA"/>
    <property type="match status" value="1"/>
</dbReference>
<dbReference type="RefSeq" id="XP_020125446.1">
    <property type="nucleotide sequence ID" value="XM_020279706.1"/>
</dbReference>
<accession>A0A1J9QM95</accession>
<dbReference type="GeneID" id="31019969"/>
<gene>
    <name evidence="4" type="ORF">BKCO1_8900027</name>
</gene>
<dbReference type="Pfam" id="PF12796">
    <property type="entry name" value="Ank_2"/>
    <property type="match status" value="1"/>
</dbReference>
<keyword evidence="2" id="KW-0040">ANK repeat</keyword>
<keyword evidence="1" id="KW-0677">Repeat</keyword>
<evidence type="ECO:0000259" key="3">
    <source>
        <dbReference type="Pfam" id="PF17107"/>
    </source>
</evidence>
<dbReference type="InterPro" id="IPR002110">
    <property type="entry name" value="Ankyrin_rpt"/>
</dbReference>
<dbReference type="STRING" id="236234.A0A1J9QM95"/>
<evidence type="ECO:0000313" key="4">
    <source>
        <dbReference type="EMBL" id="OJD29186.1"/>
    </source>
</evidence>
<dbReference type="InterPro" id="IPR031352">
    <property type="entry name" value="SesA"/>
</dbReference>
<protein>
    <submittedName>
        <fullName evidence="4">Ankyrin repeat protein</fullName>
    </submittedName>
</protein>
<dbReference type="InterPro" id="IPR036770">
    <property type="entry name" value="Ankyrin_rpt-contain_sf"/>
</dbReference>
<sequence>MSGAELIAVLSIGASVIQVIDACNKLVDRIKQYRGNAAFVRLRSQLQLFASNIKALDKTATRAGDGSEEEEALLHEVLESCKLRIEELDSLVASLVPGPNSSTFSKTMNAARAFFKDSRVKAILDDLNDYREVILLHICRETEQNTRKLLFLFEEQRLAREAQESQQTMQRTPDPSAAVTPSMAQDFLPNVRRNARRQSTDNGRLCAIGECPCRCHRVVRRILSIVPAAQPITCNCSGRRYVESVTILGKCVQLSLGASWANGLSLACFLQLKNIVKRGYPGFTAIDRCLADEITFEETLVELKTLRSCGVIDFEDSTEFGAGYLEVLYDRYKTSANHQSKVRLAKFLTEQGVTWKGTGDSIFTIVHGKLDLELLRCLPPIDYPNTIGFHCHSTDYWLLKMFTEVSRSQIDIGQYQPLHEAVAIGALDEVKKYLKRNQQLDLTQNFLGQTVLHLAVQWPPVLDLLLKSGYKIGINSRGFDDTSPLCCALQYGYLDSITILVEAGAKFPPACPQNWPYLPSLNPALTASDERPLLHLVDCFMQKLSPSRFLVDVVEPLLFARVDLGSGNLKAIDHLLSRMTASAGEHPHEFKQMGFDPLHYATSSQHAQSLLGYSGFNINASSSEEGYTPLMIFAWFLDPELMRKALVKGARINDTDWNGQTALHHTFKAVYYHRELHMPIIRFWDIQNFTRMMETVAVLFLAGGNLTQRDNCRCYCSPQGCSPMRALVSTWALKRNFNICLVWIQELFIMLELCGRNEVILSLIEELDRFQRSEEIGITHTCCYMLTHEEFSYEAPFDEPCARNGQQRRNYWQHRRQRMESVYKDWEEIREEEDELSSRLEQDRPLSEGHWEARLTKLLARRGAMLDYVEARRRNDFDPSEPLKLELNVVNFVMSMEKSQGYMSSVIPSGDHERWVQQRRRLSTLLIDEYRQVRPTIHEDHDWDVEDWTPPSQGITFRKYGFSCGVRHMQWRE</sequence>
<evidence type="ECO:0000313" key="5">
    <source>
        <dbReference type="Proteomes" id="UP000183809"/>
    </source>
</evidence>
<dbReference type="PANTHER" id="PTHR24198:SF194">
    <property type="entry name" value="INVERSIN-A"/>
    <property type="match status" value="1"/>
</dbReference>
<dbReference type="Proteomes" id="UP000183809">
    <property type="component" value="Unassembled WGS sequence"/>
</dbReference>
<dbReference type="SMART" id="SM00248">
    <property type="entry name" value="ANK"/>
    <property type="match status" value="5"/>
</dbReference>
<dbReference type="SUPFAM" id="SSF48403">
    <property type="entry name" value="Ankyrin repeat"/>
    <property type="match status" value="1"/>
</dbReference>
<feature type="domain" description="NACHT-NTPase and P-loop NTPases N-terminal" evidence="3">
    <location>
        <begin position="14"/>
        <end position="130"/>
    </location>
</feature>
<evidence type="ECO:0000256" key="1">
    <source>
        <dbReference type="ARBA" id="ARBA00022737"/>
    </source>
</evidence>
<organism evidence="4 5">
    <name type="scientific">Diplodia corticola</name>
    <dbReference type="NCBI Taxonomy" id="236234"/>
    <lineage>
        <taxon>Eukaryota</taxon>
        <taxon>Fungi</taxon>
        <taxon>Dikarya</taxon>
        <taxon>Ascomycota</taxon>
        <taxon>Pezizomycotina</taxon>
        <taxon>Dothideomycetes</taxon>
        <taxon>Dothideomycetes incertae sedis</taxon>
        <taxon>Botryosphaeriales</taxon>
        <taxon>Botryosphaeriaceae</taxon>
        <taxon>Diplodia</taxon>
    </lineage>
</organism>
<proteinExistence type="predicted"/>
<comment type="caution">
    <text evidence="4">The sequence shown here is derived from an EMBL/GenBank/DDBJ whole genome shotgun (WGS) entry which is preliminary data.</text>
</comment>
<dbReference type="OrthoDB" id="3695171at2759"/>
<dbReference type="Gene3D" id="1.25.40.20">
    <property type="entry name" value="Ankyrin repeat-containing domain"/>
    <property type="match status" value="2"/>
</dbReference>
<evidence type="ECO:0000256" key="2">
    <source>
        <dbReference type="ARBA" id="ARBA00023043"/>
    </source>
</evidence>